<evidence type="ECO:0000256" key="1">
    <source>
        <dbReference type="SAM" id="MobiDB-lite"/>
    </source>
</evidence>
<dbReference type="AlphaFoldDB" id="A0A6J4QME8"/>
<sequence>DRDRSASPAGAEDGGDAALQRRVAGRRGPQLRVRDPDAQKGLRPPGQAGLRDGGRGGHQGARRRPHHPPRRGRAQARPGPRLRARPPDPAQQRLHVRDGRARGRL</sequence>
<proteinExistence type="predicted"/>
<accession>A0A6J4QME8</accession>
<reference evidence="2" key="1">
    <citation type="submission" date="2020-02" db="EMBL/GenBank/DDBJ databases">
        <authorList>
            <person name="Meier V. D."/>
        </authorList>
    </citation>
    <scope>NUCLEOTIDE SEQUENCE</scope>
    <source>
        <strain evidence="2">AVDCRST_MAG02</strain>
    </source>
</reference>
<protein>
    <submittedName>
        <fullName evidence="2">Uncharacterized protein</fullName>
    </submittedName>
</protein>
<gene>
    <name evidence="2" type="ORF">AVDCRST_MAG02-740</name>
</gene>
<feature type="non-terminal residue" evidence="2">
    <location>
        <position position="105"/>
    </location>
</feature>
<name>A0A6J4QME8_9ACTN</name>
<feature type="non-terminal residue" evidence="2">
    <location>
        <position position="1"/>
    </location>
</feature>
<feature type="compositionally biased region" description="Basic and acidic residues" evidence="1">
    <location>
        <begin position="95"/>
        <end position="105"/>
    </location>
</feature>
<organism evidence="2">
    <name type="scientific">uncultured Rubrobacteraceae bacterium</name>
    <dbReference type="NCBI Taxonomy" id="349277"/>
    <lineage>
        <taxon>Bacteria</taxon>
        <taxon>Bacillati</taxon>
        <taxon>Actinomycetota</taxon>
        <taxon>Rubrobacteria</taxon>
        <taxon>Rubrobacterales</taxon>
        <taxon>Rubrobacteraceae</taxon>
        <taxon>environmental samples</taxon>
    </lineage>
</organism>
<evidence type="ECO:0000313" key="2">
    <source>
        <dbReference type="EMBL" id="CAA9449230.1"/>
    </source>
</evidence>
<dbReference type="EMBL" id="CADCVH010000022">
    <property type="protein sequence ID" value="CAA9449230.1"/>
    <property type="molecule type" value="Genomic_DNA"/>
</dbReference>
<feature type="region of interest" description="Disordered" evidence="1">
    <location>
        <begin position="1"/>
        <end position="105"/>
    </location>
</feature>
<feature type="compositionally biased region" description="Basic residues" evidence="1">
    <location>
        <begin position="60"/>
        <end position="84"/>
    </location>
</feature>